<dbReference type="Proteomes" id="UP000287296">
    <property type="component" value="Unassembled WGS sequence"/>
</dbReference>
<dbReference type="AlphaFoldDB" id="A0A429X9Y5"/>
<dbReference type="EMBL" id="QYTW02000005">
    <property type="protein sequence ID" value="RST60238.1"/>
    <property type="molecule type" value="Genomic_DNA"/>
</dbReference>
<gene>
    <name evidence="1" type="ORF">D5F11_007220</name>
</gene>
<dbReference type="RefSeq" id="WP_120117556.1">
    <property type="nucleotide sequence ID" value="NZ_QYTW02000005.1"/>
</dbReference>
<accession>A0A429X9Y5</accession>
<protein>
    <submittedName>
        <fullName evidence="1">Uncharacterized protein</fullName>
    </submittedName>
</protein>
<organism evidence="1 2">
    <name type="scientific">Siminovitchia terrae</name>
    <name type="common">Bacillus terrae</name>
    <dbReference type="NCBI Taxonomy" id="1914933"/>
    <lineage>
        <taxon>Bacteria</taxon>
        <taxon>Bacillati</taxon>
        <taxon>Bacillota</taxon>
        <taxon>Bacilli</taxon>
        <taxon>Bacillales</taxon>
        <taxon>Bacillaceae</taxon>
        <taxon>Siminovitchia</taxon>
    </lineage>
</organism>
<comment type="caution">
    <text evidence="1">The sequence shown here is derived from an EMBL/GenBank/DDBJ whole genome shotgun (WGS) entry which is preliminary data.</text>
</comment>
<sequence length="73" mass="8084">MQITINQITPRRENNGITSVQVHFTARTPDGNINLSGNIPVAEFTNSIDFGVLETTVKQELINRIMNGESPTE</sequence>
<proteinExistence type="predicted"/>
<evidence type="ECO:0000313" key="2">
    <source>
        <dbReference type="Proteomes" id="UP000287296"/>
    </source>
</evidence>
<name>A0A429X9Y5_SIMTE</name>
<reference evidence="1 2" key="1">
    <citation type="submission" date="2018-12" db="EMBL/GenBank/DDBJ databases">
        <authorList>
            <person name="Sun L."/>
            <person name="Chen Z."/>
        </authorList>
    </citation>
    <scope>NUCLEOTIDE SEQUENCE [LARGE SCALE GENOMIC DNA]</scope>
    <source>
        <strain evidence="1 2">LMG 29736</strain>
    </source>
</reference>
<evidence type="ECO:0000313" key="1">
    <source>
        <dbReference type="EMBL" id="RST60238.1"/>
    </source>
</evidence>